<feature type="transmembrane region" description="Helical" evidence="6">
    <location>
        <begin position="283"/>
        <end position="304"/>
    </location>
</feature>
<organism evidence="7 8">
    <name type="scientific">Metabacillus idriensis</name>
    <dbReference type="NCBI Taxonomy" id="324768"/>
    <lineage>
        <taxon>Bacteria</taxon>
        <taxon>Bacillati</taxon>
        <taxon>Bacillota</taxon>
        <taxon>Bacilli</taxon>
        <taxon>Bacillales</taxon>
        <taxon>Bacillaceae</taxon>
        <taxon>Metabacillus</taxon>
    </lineage>
</organism>
<evidence type="ECO:0000256" key="1">
    <source>
        <dbReference type="ARBA" id="ARBA00004141"/>
    </source>
</evidence>
<dbReference type="GO" id="GO:0032153">
    <property type="term" value="C:cell division site"/>
    <property type="evidence" value="ECO:0007669"/>
    <property type="project" value="TreeGrafter"/>
</dbReference>
<comment type="caution">
    <text evidence="7">The sequence shown here is derived from an EMBL/GenBank/DDBJ whole genome shotgun (WGS) entry which is preliminary data.</text>
</comment>
<feature type="transmembrane region" description="Helical" evidence="6">
    <location>
        <begin position="202"/>
        <end position="219"/>
    </location>
</feature>
<evidence type="ECO:0000256" key="2">
    <source>
        <dbReference type="ARBA" id="ARBA00022692"/>
    </source>
</evidence>
<comment type="subcellular location">
    <subcellularLocation>
        <location evidence="1">Membrane</location>
        <topology evidence="1">Multi-pass membrane protein</topology>
    </subcellularLocation>
</comment>
<evidence type="ECO:0000256" key="5">
    <source>
        <dbReference type="ARBA" id="ARBA00023136"/>
    </source>
</evidence>
<gene>
    <name evidence="7" type="ORF">GJU41_19400</name>
</gene>
<evidence type="ECO:0000256" key="3">
    <source>
        <dbReference type="ARBA" id="ARBA00022960"/>
    </source>
</evidence>
<reference evidence="7 8" key="1">
    <citation type="submission" date="2019-11" db="EMBL/GenBank/DDBJ databases">
        <title>Bacillus idriensis genome.</title>
        <authorList>
            <person name="Konopka E.N."/>
            <person name="Newman J.D."/>
        </authorList>
    </citation>
    <scope>NUCLEOTIDE SEQUENCE [LARGE SCALE GENOMIC DNA]</scope>
    <source>
        <strain evidence="7 8">DSM 19097</strain>
    </source>
</reference>
<evidence type="ECO:0000256" key="4">
    <source>
        <dbReference type="ARBA" id="ARBA00022989"/>
    </source>
</evidence>
<name>A0A6I2MCY4_9BACI</name>
<sequence length="382" mass="42462">MEWIKKGLSVEEAEEKAVHHMGSSVSLGQQMNKLHRPRVDWLLVFLLAACLGLGFLPLFSGEYVNVQNKVFIVLIGAAAAFALMLVDYRKLEKFGWMFYATGVIILLLIQSFPNSTINGNYALTVGPLSLESLSALPFFFLALASFFNHGNFKIWHYGLLFLFPVYLFFTLPSISSAYLYSVMVFAMLGYSKLSLRTILKIHGAAAAGLTFTMFLSFRYQSGYLKERMFAFLNPEKYSDSSGFMILHLRKLLFEAGWFGSPSIERSMPNGATNFVFVALTSQFGWLFSGFLVIVLSLFAARIGAVIPAIKDSYGRLLLIGAVSLYSIQVLSNIGMVLGFFPMTAMNLPFISYGLMPVLLNAVLIGIVLSVYRRKDLVSGKAV</sequence>
<feature type="transmembrane region" description="Helical" evidence="6">
    <location>
        <begin position="39"/>
        <end position="58"/>
    </location>
</feature>
<feature type="transmembrane region" description="Helical" evidence="6">
    <location>
        <begin position="95"/>
        <end position="113"/>
    </location>
</feature>
<keyword evidence="3" id="KW-0133">Cell shape</keyword>
<keyword evidence="5 6" id="KW-0472">Membrane</keyword>
<keyword evidence="4 6" id="KW-1133">Transmembrane helix</keyword>
<evidence type="ECO:0000313" key="8">
    <source>
        <dbReference type="Proteomes" id="UP000441585"/>
    </source>
</evidence>
<dbReference type="GO" id="GO:0005886">
    <property type="term" value="C:plasma membrane"/>
    <property type="evidence" value="ECO:0007669"/>
    <property type="project" value="TreeGrafter"/>
</dbReference>
<feature type="transmembrane region" description="Helical" evidence="6">
    <location>
        <begin position="316"/>
        <end position="337"/>
    </location>
</feature>
<keyword evidence="2 6" id="KW-0812">Transmembrane</keyword>
<proteinExistence type="predicted"/>
<dbReference type="GO" id="GO:0015648">
    <property type="term" value="F:lipid-linked peptidoglycan transporter activity"/>
    <property type="evidence" value="ECO:0007669"/>
    <property type="project" value="TreeGrafter"/>
</dbReference>
<evidence type="ECO:0000256" key="6">
    <source>
        <dbReference type="SAM" id="Phobius"/>
    </source>
</evidence>
<dbReference type="EMBL" id="WKKF01000008">
    <property type="protein sequence ID" value="MRX56128.1"/>
    <property type="molecule type" value="Genomic_DNA"/>
</dbReference>
<dbReference type="GO" id="GO:0008360">
    <property type="term" value="P:regulation of cell shape"/>
    <property type="evidence" value="ECO:0007669"/>
    <property type="project" value="UniProtKB-KW"/>
</dbReference>
<feature type="transmembrane region" description="Helical" evidence="6">
    <location>
        <begin position="70"/>
        <end position="88"/>
    </location>
</feature>
<dbReference type="Pfam" id="PF01098">
    <property type="entry name" value="FTSW_RODA_SPOVE"/>
    <property type="match status" value="1"/>
</dbReference>
<dbReference type="Proteomes" id="UP000441585">
    <property type="component" value="Unassembled WGS sequence"/>
</dbReference>
<dbReference type="PANTHER" id="PTHR30474:SF1">
    <property type="entry name" value="PEPTIDOGLYCAN GLYCOSYLTRANSFERASE MRDB"/>
    <property type="match status" value="1"/>
</dbReference>
<evidence type="ECO:0000313" key="7">
    <source>
        <dbReference type="EMBL" id="MRX56128.1"/>
    </source>
</evidence>
<protein>
    <submittedName>
        <fullName evidence="7">FtsW/RodA/SpoVE family cell cycle protein</fullName>
    </submittedName>
</protein>
<keyword evidence="8" id="KW-1185">Reference proteome</keyword>
<dbReference type="GO" id="GO:0051301">
    <property type="term" value="P:cell division"/>
    <property type="evidence" value="ECO:0007669"/>
    <property type="project" value="InterPro"/>
</dbReference>
<feature type="transmembrane region" description="Helical" evidence="6">
    <location>
        <begin position="125"/>
        <end position="147"/>
    </location>
</feature>
<dbReference type="PANTHER" id="PTHR30474">
    <property type="entry name" value="CELL CYCLE PROTEIN"/>
    <property type="match status" value="1"/>
</dbReference>
<feature type="transmembrane region" description="Helical" evidence="6">
    <location>
        <begin position="349"/>
        <end position="371"/>
    </location>
</feature>
<dbReference type="AlphaFoldDB" id="A0A6I2MCY4"/>
<dbReference type="InterPro" id="IPR001182">
    <property type="entry name" value="FtsW/RodA"/>
</dbReference>
<accession>A0A6I2MCY4</accession>